<name>A0A438EGA4_VITVI</name>
<accession>A0A438EGA4</accession>
<dbReference type="SUPFAM" id="SSF53098">
    <property type="entry name" value="Ribonuclease H-like"/>
    <property type="match status" value="1"/>
</dbReference>
<dbReference type="Proteomes" id="UP000288805">
    <property type="component" value="Unassembled WGS sequence"/>
</dbReference>
<evidence type="ECO:0000256" key="1">
    <source>
        <dbReference type="ARBA" id="ARBA00022723"/>
    </source>
</evidence>
<dbReference type="GO" id="GO:0003676">
    <property type="term" value="F:nucleic acid binding"/>
    <property type="evidence" value="ECO:0007669"/>
    <property type="project" value="InterPro"/>
</dbReference>
<sequence>MPGSPSMNGVAERRNRTLKDMVRSMISHSTLPEKLWGEALKTAAYILNRVPTKAAAKTPYELWTGRKPSLKHFHIWDVQLKRDLISLMKRNWTLNTRNIVFEEEEGSTIAFDNVQVSLPIIDQEVNLDPQPTDNIVQPLIANEDIAPEEQTQQPQENMPLRRSTRERRNAISDDYIVYLQEREWSKYIFLVLYVDDILLATNDISILHDTKRFLSKHFEMKDLGDASFVLGIQIHRDRSRGILGLSQRTYIDKVLQRYYGMQNSKPGDTPIAKGDKFSLINALKNSLESQEMQKIPYASAVGSLMYAQEIGSVRVDWVFQTPTLLDAKTAEDPHQAIFICWLVEQFHGGTEWTDIHRAYWNKLHDSGSAYKGLPPKVFHEHTAHMGVVSFEDIQI</sequence>
<dbReference type="InterPro" id="IPR001584">
    <property type="entry name" value="Integrase_cat-core"/>
</dbReference>
<evidence type="ECO:0000259" key="4">
    <source>
        <dbReference type="PROSITE" id="PS50994"/>
    </source>
</evidence>
<dbReference type="GO" id="GO:0015074">
    <property type="term" value="P:DNA integration"/>
    <property type="evidence" value="ECO:0007669"/>
    <property type="project" value="InterPro"/>
</dbReference>
<evidence type="ECO:0000256" key="3">
    <source>
        <dbReference type="SAM" id="MobiDB-lite"/>
    </source>
</evidence>
<dbReference type="EMBL" id="QGNW01001299">
    <property type="protein sequence ID" value="RVW46744.1"/>
    <property type="molecule type" value="Genomic_DNA"/>
</dbReference>
<dbReference type="Gene3D" id="3.30.420.10">
    <property type="entry name" value="Ribonuclease H-like superfamily/Ribonuclease H"/>
    <property type="match status" value="1"/>
</dbReference>
<evidence type="ECO:0000256" key="2">
    <source>
        <dbReference type="ARBA" id="ARBA00022801"/>
    </source>
</evidence>
<dbReference type="PROSITE" id="PS50994">
    <property type="entry name" value="INTEGRASE"/>
    <property type="match status" value="1"/>
</dbReference>
<proteinExistence type="predicted"/>
<keyword evidence="1" id="KW-0479">Metal-binding</keyword>
<keyword evidence="2" id="KW-0378">Hydrolase</keyword>
<evidence type="ECO:0000313" key="5">
    <source>
        <dbReference type="EMBL" id="RVW46744.1"/>
    </source>
</evidence>
<dbReference type="GO" id="GO:0016787">
    <property type="term" value="F:hydrolase activity"/>
    <property type="evidence" value="ECO:0007669"/>
    <property type="project" value="UniProtKB-KW"/>
</dbReference>
<gene>
    <name evidence="5" type="primary">POLX_7</name>
    <name evidence="5" type="ORF">CK203_084487</name>
</gene>
<dbReference type="AlphaFoldDB" id="A0A438EGA4"/>
<feature type="domain" description="Integrase catalytic" evidence="4">
    <location>
        <begin position="1"/>
        <end position="67"/>
    </location>
</feature>
<protein>
    <submittedName>
        <fullName evidence="5">Retrovirus-related Pol polyprotein from transposon TNT 1-94</fullName>
    </submittedName>
</protein>
<dbReference type="Pfam" id="PF07727">
    <property type="entry name" value="RVT_2"/>
    <property type="match status" value="1"/>
</dbReference>
<dbReference type="InterPro" id="IPR012337">
    <property type="entry name" value="RNaseH-like_sf"/>
</dbReference>
<comment type="caution">
    <text evidence="5">The sequence shown here is derived from an EMBL/GenBank/DDBJ whole genome shotgun (WGS) entry which is preliminary data.</text>
</comment>
<evidence type="ECO:0000313" key="6">
    <source>
        <dbReference type="Proteomes" id="UP000288805"/>
    </source>
</evidence>
<reference evidence="5 6" key="1">
    <citation type="journal article" date="2018" name="PLoS Genet.">
        <title>Population sequencing reveals clonal diversity and ancestral inbreeding in the grapevine cultivar Chardonnay.</title>
        <authorList>
            <person name="Roach M.J."/>
            <person name="Johnson D.L."/>
            <person name="Bohlmann J."/>
            <person name="van Vuuren H.J."/>
            <person name="Jones S.J."/>
            <person name="Pretorius I.S."/>
            <person name="Schmidt S.A."/>
            <person name="Borneman A.R."/>
        </authorList>
    </citation>
    <scope>NUCLEOTIDE SEQUENCE [LARGE SCALE GENOMIC DNA]</scope>
    <source>
        <strain evidence="6">cv. Chardonnay</strain>
        <tissue evidence="5">Leaf</tissue>
    </source>
</reference>
<dbReference type="InterPro" id="IPR039537">
    <property type="entry name" value="Retrotran_Ty1/copia-like"/>
</dbReference>
<dbReference type="InterPro" id="IPR013103">
    <property type="entry name" value="RVT_2"/>
</dbReference>
<organism evidence="5 6">
    <name type="scientific">Vitis vinifera</name>
    <name type="common">Grape</name>
    <dbReference type="NCBI Taxonomy" id="29760"/>
    <lineage>
        <taxon>Eukaryota</taxon>
        <taxon>Viridiplantae</taxon>
        <taxon>Streptophyta</taxon>
        <taxon>Embryophyta</taxon>
        <taxon>Tracheophyta</taxon>
        <taxon>Spermatophyta</taxon>
        <taxon>Magnoliopsida</taxon>
        <taxon>eudicotyledons</taxon>
        <taxon>Gunneridae</taxon>
        <taxon>Pentapetalae</taxon>
        <taxon>rosids</taxon>
        <taxon>Vitales</taxon>
        <taxon>Vitaceae</taxon>
        <taxon>Viteae</taxon>
        <taxon>Vitis</taxon>
    </lineage>
</organism>
<dbReference type="InterPro" id="IPR036397">
    <property type="entry name" value="RNaseH_sf"/>
</dbReference>
<dbReference type="GO" id="GO:0046872">
    <property type="term" value="F:metal ion binding"/>
    <property type="evidence" value="ECO:0007669"/>
    <property type="project" value="UniProtKB-KW"/>
</dbReference>
<feature type="region of interest" description="Disordered" evidence="3">
    <location>
        <begin position="145"/>
        <end position="164"/>
    </location>
</feature>
<dbReference type="PANTHER" id="PTHR42648">
    <property type="entry name" value="TRANSPOSASE, PUTATIVE-RELATED"/>
    <property type="match status" value="1"/>
</dbReference>
<dbReference type="PANTHER" id="PTHR42648:SF28">
    <property type="entry name" value="TRANSPOSON-ENCODED PROTEIN WITH RIBONUCLEASE H-LIKE AND RETROVIRUS ZINC FINGER-LIKE DOMAINS"/>
    <property type="match status" value="1"/>
</dbReference>